<reference evidence="3 4" key="1">
    <citation type="submission" date="2023-07" db="EMBL/GenBank/DDBJ databases">
        <title>Genomic Encyclopedia of Type Strains, Phase IV (KMG-IV): sequencing the most valuable type-strain genomes for metagenomic binning, comparative biology and taxonomic classification.</title>
        <authorList>
            <person name="Goeker M."/>
        </authorList>
    </citation>
    <scope>NUCLEOTIDE SEQUENCE [LARGE SCALE GENOMIC DNA]</scope>
    <source>
        <strain evidence="3 4">DSM 12751</strain>
    </source>
</reference>
<evidence type="ECO:0000313" key="3">
    <source>
        <dbReference type="EMBL" id="MDQ0165074.1"/>
    </source>
</evidence>
<dbReference type="RefSeq" id="WP_307391636.1">
    <property type="nucleotide sequence ID" value="NZ_BAAADK010000010.1"/>
</dbReference>
<dbReference type="InterPro" id="IPR036390">
    <property type="entry name" value="WH_DNA-bd_sf"/>
</dbReference>
<dbReference type="PANTHER" id="PTHR40068">
    <property type="entry name" value="TRANSCRIPTION REPRESSOR NIAR-RELATED"/>
    <property type="match status" value="1"/>
</dbReference>
<keyword evidence="4" id="KW-1185">Reference proteome</keyword>
<feature type="domain" description="Helix-turn-helix type 11" evidence="2">
    <location>
        <begin position="11"/>
        <end position="63"/>
    </location>
</feature>
<dbReference type="InterPro" id="IPR035922">
    <property type="entry name" value="3H_dom_sf"/>
</dbReference>
<proteinExistence type="predicted"/>
<dbReference type="EMBL" id="JAUSTY010000003">
    <property type="protein sequence ID" value="MDQ0165074.1"/>
    <property type="molecule type" value="Genomic_DNA"/>
</dbReference>
<organism evidence="3 4">
    <name type="scientific">Caldalkalibacillus horti</name>
    <dbReference type="NCBI Taxonomy" id="77523"/>
    <lineage>
        <taxon>Bacteria</taxon>
        <taxon>Bacillati</taxon>
        <taxon>Bacillota</taxon>
        <taxon>Bacilli</taxon>
        <taxon>Bacillales</taxon>
        <taxon>Bacillaceae</taxon>
        <taxon>Caldalkalibacillus</taxon>
    </lineage>
</organism>
<dbReference type="InterPro" id="IPR026043">
    <property type="entry name" value="NadR"/>
</dbReference>
<dbReference type="Proteomes" id="UP001235840">
    <property type="component" value="Unassembled WGS sequence"/>
</dbReference>
<feature type="domain" description="3H" evidence="1">
    <location>
        <begin position="78"/>
        <end position="174"/>
    </location>
</feature>
<dbReference type="PIRSF" id="PIRSF037847">
    <property type="entry name" value="NiaR"/>
    <property type="match status" value="1"/>
</dbReference>
<evidence type="ECO:0000313" key="4">
    <source>
        <dbReference type="Proteomes" id="UP001235840"/>
    </source>
</evidence>
<comment type="caution">
    <text evidence="3">The sequence shown here is derived from an EMBL/GenBank/DDBJ whole genome shotgun (WGS) entry which is preliminary data.</text>
</comment>
<accession>A0ABT9VVT5</accession>
<dbReference type="InterPro" id="IPR013196">
    <property type="entry name" value="HTH_11"/>
</dbReference>
<dbReference type="Gene3D" id="1.10.10.10">
    <property type="entry name" value="Winged helix-like DNA-binding domain superfamily/Winged helix DNA-binding domain"/>
    <property type="match status" value="1"/>
</dbReference>
<dbReference type="Pfam" id="PF02829">
    <property type="entry name" value="3H"/>
    <property type="match status" value="1"/>
</dbReference>
<evidence type="ECO:0000259" key="2">
    <source>
        <dbReference type="Pfam" id="PF08279"/>
    </source>
</evidence>
<dbReference type="Pfam" id="PF08279">
    <property type="entry name" value="HTH_11"/>
    <property type="match status" value="1"/>
</dbReference>
<dbReference type="PANTHER" id="PTHR40068:SF1">
    <property type="entry name" value="TRANSCRIPTION REPRESSOR NIAR-RELATED"/>
    <property type="match status" value="1"/>
</dbReference>
<dbReference type="SUPFAM" id="SSF46785">
    <property type="entry name" value="Winged helix' DNA-binding domain"/>
    <property type="match status" value="1"/>
</dbReference>
<evidence type="ECO:0000259" key="1">
    <source>
        <dbReference type="Pfam" id="PF02829"/>
    </source>
</evidence>
<dbReference type="InterPro" id="IPR036388">
    <property type="entry name" value="WH-like_DNA-bd_sf"/>
</dbReference>
<dbReference type="InterPro" id="IPR004173">
    <property type="entry name" value="3H_domain"/>
</dbReference>
<gene>
    <name evidence="3" type="ORF">J2S11_000974</name>
</gene>
<sequence>MEKGKLLGEQRRDTILGWIKGSEGPIPARVLAEKAKVSRQVIVQDISLLKAKNEPILATAQGYVYLRNSSEPKPQRVIACYHTPQDTEKELTLIVDHGATILDVIVEHPMYGQLTASLMISSRQDVKHFLKQIQEKKASLLSELTEGVHLHTLQADTTDILDEVCAVLEQEGILLSDTTTDTDMDTVQA</sequence>
<dbReference type="SUPFAM" id="SSF75500">
    <property type="entry name" value="Putative transcriptional regulator TM1602, C-terminal domain"/>
    <property type="match status" value="1"/>
</dbReference>
<name>A0ABT9VVT5_9BACI</name>
<protein>
    <submittedName>
        <fullName evidence="3">Transcriptional regulator of NAD metabolism</fullName>
    </submittedName>
</protein>
<dbReference type="Gene3D" id="3.30.1340.20">
    <property type="entry name" value="3H domain"/>
    <property type="match status" value="1"/>
</dbReference>